<evidence type="ECO:0000259" key="3">
    <source>
        <dbReference type="PROSITE" id="PS50043"/>
    </source>
</evidence>
<dbReference type="CDD" id="cd00156">
    <property type="entry name" value="REC"/>
    <property type="match status" value="1"/>
</dbReference>
<dbReference type="Gene3D" id="1.10.10.10">
    <property type="entry name" value="Winged helix-like DNA-binding domain superfamily/Winged helix DNA-binding domain"/>
    <property type="match status" value="1"/>
</dbReference>
<dbReference type="PRINTS" id="PR00038">
    <property type="entry name" value="HTHLUXR"/>
</dbReference>
<evidence type="ECO:0000313" key="6">
    <source>
        <dbReference type="Proteomes" id="UP001560267"/>
    </source>
</evidence>
<reference evidence="5 6" key="1">
    <citation type="submission" date="2024-07" db="EMBL/GenBank/DDBJ databases">
        <title>Draft Genome Sequence of Ferrimicrobium acidiphilum Strain YE2023, Isolated from a Pulp of Bioleach Reactor.</title>
        <authorList>
            <person name="Elkina Y.A."/>
            <person name="Bulaeva A.G."/>
            <person name="Beletsky A.V."/>
            <person name="Mardanov A.V."/>
        </authorList>
    </citation>
    <scope>NUCLEOTIDE SEQUENCE [LARGE SCALE GENOMIC DNA]</scope>
    <source>
        <strain evidence="5 6">YE2023</strain>
    </source>
</reference>
<accession>A0ABV3Y629</accession>
<dbReference type="RefSeq" id="WP_298387877.1">
    <property type="nucleotide sequence ID" value="NZ_JBFSHR010000100.1"/>
</dbReference>
<dbReference type="PROSITE" id="PS50110">
    <property type="entry name" value="RESPONSE_REGULATORY"/>
    <property type="match status" value="1"/>
</dbReference>
<evidence type="ECO:0000256" key="2">
    <source>
        <dbReference type="PROSITE-ProRule" id="PRU00169"/>
    </source>
</evidence>
<evidence type="ECO:0000313" key="5">
    <source>
        <dbReference type="EMBL" id="MEX6430870.1"/>
    </source>
</evidence>
<dbReference type="SUPFAM" id="SSF52172">
    <property type="entry name" value="CheY-like"/>
    <property type="match status" value="1"/>
</dbReference>
<gene>
    <name evidence="5" type="ORF">AB6A68_13670</name>
</gene>
<dbReference type="PROSITE" id="PS50043">
    <property type="entry name" value="HTH_LUXR_2"/>
    <property type="match status" value="1"/>
</dbReference>
<dbReference type="InterPro" id="IPR016032">
    <property type="entry name" value="Sig_transdc_resp-reg_C-effctor"/>
</dbReference>
<dbReference type="Pfam" id="PF00072">
    <property type="entry name" value="Response_reg"/>
    <property type="match status" value="1"/>
</dbReference>
<feature type="domain" description="HTH luxR-type" evidence="3">
    <location>
        <begin position="162"/>
        <end position="227"/>
    </location>
</feature>
<evidence type="ECO:0000259" key="4">
    <source>
        <dbReference type="PROSITE" id="PS50110"/>
    </source>
</evidence>
<dbReference type="InterPro" id="IPR001789">
    <property type="entry name" value="Sig_transdc_resp-reg_receiver"/>
</dbReference>
<dbReference type="SUPFAM" id="SSF46894">
    <property type="entry name" value="C-terminal effector domain of the bipartite response regulators"/>
    <property type="match status" value="1"/>
</dbReference>
<dbReference type="PANTHER" id="PTHR43214">
    <property type="entry name" value="TWO-COMPONENT RESPONSE REGULATOR"/>
    <property type="match status" value="1"/>
</dbReference>
<sequence length="253" mass="27645">MRQVDITGRDLSHQESPTRVLIIEDHELVAVSLSLVLTDHGFATKVYLGGDPEGVLRTCDSFAPHVVLLDLDLGGYTMSGIDLISPLRSRGSSVVVLTGVTDRAWLGKAAREGADAILNKTLPLDELERTIEICRRGDQPGLVERTELLQELIGDERRQREQLAPFAHLTKRECDILSAIAQGISATTIASSSCVTIGTIRSQIHSILQKLEVSSQREAIVLARDSGWLEIGCHDAGRAHERVVHREGLGAHR</sequence>
<dbReference type="Gene3D" id="3.40.50.2300">
    <property type="match status" value="1"/>
</dbReference>
<dbReference type="InterPro" id="IPR011006">
    <property type="entry name" value="CheY-like_superfamily"/>
</dbReference>
<name>A0ABV3Y629_9ACTN</name>
<feature type="modified residue" description="4-aspartylphosphate" evidence="2">
    <location>
        <position position="70"/>
    </location>
</feature>
<comment type="caution">
    <text evidence="5">The sequence shown here is derived from an EMBL/GenBank/DDBJ whole genome shotgun (WGS) entry which is preliminary data.</text>
</comment>
<dbReference type="EMBL" id="JBFSHR010000100">
    <property type="protein sequence ID" value="MEX6430870.1"/>
    <property type="molecule type" value="Genomic_DNA"/>
</dbReference>
<keyword evidence="6" id="KW-1185">Reference proteome</keyword>
<feature type="domain" description="Response regulatory" evidence="4">
    <location>
        <begin position="19"/>
        <end position="135"/>
    </location>
</feature>
<proteinExistence type="predicted"/>
<dbReference type="InterPro" id="IPR039420">
    <property type="entry name" value="WalR-like"/>
</dbReference>
<dbReference type="InterPro" id="IPR036388">
    <property type="entry name" value="WH-like_DNA-bd_sf"/>
</dbReference>
<dbReference type="SMART" id="SM00421">
    <property type="entry name" value="HTH_LUXR"/>
    <property type="match status" value="1"/>
</dbReference>
<keyword evidence="1" id="KW-0238">DNA-binding</keyword>
<dbReference type="InterPro" id="IPR000792">
    <property type="entry name" value="Tscrpt_reg_LuxR_C"/>
</dbReference>
<organism evidence="5 6">
    <name type="scientific">Ferrimicrobium acidiphilum</name>
    <dbReference type="NCBI Taxonomy" id="121039"/>
    <lineage>
        <taxon>Bacteria</taxon>
        <taxon>Bacillati</taxon>
        <taxon>Actinomycetota</taxon>
        <taxon>Acidimicrobiia</taxon>
        <taxon>Acidimicrobiales</taxon>
        <taxon>Acidimicrobiaceae</taxon>
        <taxon>Ferrimicrobium</taxon>
    </lineage>
</organism>
<dbReference type="Pfam" id="PF00196">
    <property type="entry name" value="GerE"/>
    <property type="match status" value="1"/>
</dbReference>
<dbReference type="CDD" id="cd06170">
    <property type="entry name" value="LuxR_C_like"/>
    <property type="match status" value="1"/>
</dbReference>
<evidence type="ECO:0000256" key="1">
    <source>
        <dbReference type="ARBA" id="ARBA00023125"/>
    </source>
</evidence>
<keyword evidence="2" id="KW-0597">Phosphoprotein</keyword>
<dbReference type="Proteomes" id="UP001560267">
    <property type="component" value="Unassembled WGS sequence"/>
</dbReference>
<protein>
    <submittedName>
        <fullName evidence="5">Response regulator</fullName>
    </submittedName>
</protein>
<dbReference type="SMART" id="SM00448">
    <property type="entry name" value="REC"/>
    <property type="match status" value="1"/>
</dbReference>